<comment type="caution">
    <text evidence="1">The sequence shown here is derived from an EMBL/GenBank/DDBJ whole genome shotgun (WGS) entry which is preliminary data.</text>
</comment>
<protein>
    <recommendedName>
        <fullName evidence="3">Tetratricopeptide repeat protein</fullName>
    </recommendedName>
</protein>
<proteinExistence type="predicted"/>
<dbReference type="EMBL" id="JBHTIS010001881">
    <property type="protein sequence ID" value="MFD1048938.1"/>
    <property type="molecule type" value="Genomic_DNA"/>
</dbReference>
<dbReference type="Proteomes" id="UP001597045">
    <property type="component" value="Unassembled WGS sequence"/>
</dbReference>
<feature type="non-terminal residue" evidence="1">
    <location>
        <position position="158"/>
    </location>
</feature>
<gene>
    <name evidence="1" type="ORF">ACFQ1S_27075</name>
</gene>
<dbReference type="InterPro" id="IPR011990">
    <property type="entry name" value="TPR-like_helical_dom_sf"/>
</dbReference>
<evidence type="ECO:0008006" key="3">
    <source>
        <dbReference type="Google" id="ProtNLM"/>
    </source>
</evidence>
<reference evidence="2" key="1">
    <citation type="journal article" date="2019" name="Int. J. Syst. Evol. Microbiol.">
        <title>The Global Catalogue of Microorganisms (GCM) 10K type strain sequencing project: providing services to taxonomists for standard genome sequencing and annotation.</title>
        <authorList>
            <consortium name="The Broad Institute Genomics Platform"/>
            <consortium name="The Broad Institute Genome Sequencing Center for Infectious Disease"/>
            <person name="Wu L."/>
            <person name="Ma J."/>
        </authorList>
    </citation>
    <scope>NUCLEOTIDE SEQUENCE [LARGE SCALE GENOMIC DNA]</scope>
    <source>
        <strain evidence="2">JCM 31486</strain>
    </source>
</reference>
<dbReference type="SUPFAM" id="SSF48452">
    <property type="entry name" value="TPR-like"/>
    <property type="match status" value="1"/>
</dbReference>
<organism evidence="1 2">
    <name type="scientific">Kibdelosporangium lantanae</name>
    <dbReference type="NCBI Taxonomy" id="1497396"/>
    <lineage>
        <taxon>Bacteria</taxon>
        <taxon>Bacillati</taxon>
        <taxon>Actinomycetota</taxon>
        <taxon>Actinomycetes</taxon>
        <taxon>Pseudonocardiales</taxon>
        <taxon>Pseudonocardiaceae</taxon>
        <taxon>Kibdelosporangium</taxon>
    </lineage>
</organism>
<sequence length="158" mass="18156">MRAVVTSSRAMDMDRAAALYERAMFTNDPEALEQADRELDAAEADMSLARGRVMHVRYLWTRKEDPRELELFTRAVELYRSLGDLRGEAEALFWVGTAHQVVYGDRETSLPYFERSYELATRTNDKLTLSYAARHLGFIEQAAGRIDAARARFEESVR</sequence>
<evidence type="ECO:0000313" key="1">
    <source>
        <dbReference type="EMBL" id="MFD1048938.1"/>
    </source>
</evidence>
<evidence type="ECO:0000313" key="2">
    <source>
        <dbReference type="Proteomes" id="UP001597045"/>
    </source>
</evidence>
<name>A0ABW3ME21_9PSEU</name>
<dbReference type="Gene3D" id="1.25.40.10">
    <property type="entry name" value="Tetratricopeptide repeat domain"/>
    <property type="match status" value="1"/>
</dbReference>
<accession>A0ABW3ME21</accession>
<keyword evidence="2" id="KW-1185">Reference proteome</keyword>